<sequence>MLRSIPTPTISVVEIGPLTVHFYALCIITGIAIAIWMGEVRFRKNGENLQGVVSDIAMWSVPAGIIGGRIYHVLTSPDQYFGSGGHPLDAIKIWEGGLGIWGAISLGSVTAFFAYKNLAKSKELPKFAFFLDALAPGVLIAQGIGRFGNWFNGELFGRPLNAPFALEIPANLRPVGFEKFETFHPTFAYEALWCFLIAGILIWLTPRLKAGMTFTLYVFLYCVGRFFIEALRIDSAHTIMGLRLNVWVSVVVGLISLGVFARISRQSGRL</sequence>
<feature type="transmembrane region" description="Helical" evidence="6">
    <location>
        <begin position="240"/>
        <end position="261"/>
    </location>
</feature>
<feature type="transmembrane region" description="Helical" evidence="6">
    <location>
        <begin position="93"/>
        <end position="115"/>
    </location>
</feature>
<evidence type="ECO:0000313" key="7">
    <source>
        <dbReference type="EMBL" id="CAB5240004.1"/>
    </source>
</evidence>
<keyword evidence="5 6" id="KW-0472">Membrane</keyword>
<dbReference type="PANTHER" id="PTHR30589">
    <property type="entry name" value="PROLIPOPROTEIN DIACYLGLYCERYL TRANSFERASE"/>
    <property type="match status" value="1"/>
</dbReference>
<evidence type="ECO:0000256" key="5">
    <source>
        <dbReference type="ARBA" id="ARBA00023136"/>
    </source>
</evidence>
<feature type="transmembrane region" description="Helical" evidence="6">
    <location>
        <begin position="187"/>
        <end position="204"/>
    </location>
</feature>
<dbReference type="AlphaFoldDB" id="A0A6J7XRJ3"/>
<evidence type="ECO:0000256" key="4">
    <source>
        <dbReference type="ARBA" id="ARBA00022989"/>
    </source>
</evidence>
<organism evidence="7">
    <name type="scientific">freshwater metagenome</name>
    <dbReference type="NCBI Taxonomy" id="449393"/>
    <lineage>
        <taxon>unclassified sequences</taxon>
        <taxon>metagenomes</taxon>
        <taxon>ecological metagenomes</taxon>
    </lineage>
</organism>
<feature type="transmembrane region" description="Helical" evidence="6">
    <location>
        <begin position="20"/>
        <end position="40"/>
    </location>
</feature>
<dbReference type="GO" id="GO:0005886">
    <property type="term" value="C:plasma membrane"/>
    <property type="evidence" value="ECO:0007669"/>
    <property type="project" value="InterPro"/>
</dbReference>
<dbReference type="Pfam" id="PF01790">
    <property type="entry name" value="LGT"/>
    <property type="match status" value="1"/>
</dbReference>
<dbReference type="InterPro" id="IPR001640">
    <property type="entry name" value="Lgt"/>
</dbReference>
<feature type="transmembrane region" description="Helical" evidence="6">
    <location>
        <begin position="52"/>
        <end position="73"/>
    </location>
</feature>
<evidence type="ECO:0000256" key="2">
    <source>
        <dbReference type="ARBA" id="ARBA00022679"/>
    </source>
</evidence>
<accession>A0A6J7XRJ3</accession>
<keyword evidence="2" id="KW-0808">Transferase</keyword>
<protein>
    <submittedName>
        <fullName evidence="7">Unannotated protein</fullName>
    </submittedName>
</protein>
<keyword evidence="1" id="KW-1003">Cell membrane</keyword>
<dbReference type="PROSITE" id="PS01311">
    <property type="entry name" value="LGT"/>
    <property type="match status" value="1"/>
</dbReference>
<evidence type="ECO:0000256" key="3">
    <source>
        <dbReference type="ARBA" id="ARBA00022692"/>
    </source>
</evidence>
<dbReference type="GO" id="GO:0008961">
    <property type="term" value="F:phosphatidylglycerol-prolipoprotein diacylglyceryl transferase activity"/>
    <property type="evidence" value="ECO:0007669"/>
    <property type="project" value="InterPro"/>
</dbReference>
<proteinExistence type="inferred from homology"/>
<feature type="transmembrane region" description="Helical" evidence="6">
    <location>
        <begin position="211"/>
        <end position="228"/>
    </location>
</feature>
<dbReference type="GO" id="GO:0042158">
    <property type="term" value="P:lipoprotein biosynthetic process"/>
    <property type="evidence" value="ECO:0007669"/>
    <property type="project" value="InterPro"/>
</dbReference>
<dbReference type="HAMAP" id="MF_01147">
    <property type="entry name" value="Lgt"/>
    <property type="match status" value="1"/>
</dbReference>
<gene>
    <name evidence="7" type="ORF">UFOPK3554_00596</name>
</gene>
<evidence type="ECO:0000256" key="1">
    <source>
        <dbReference type="ARBA" id="ARBA00022475"/>
    </source>
</evidence>
<dbReference type="PANTHER" id="PTHR30589:SF0">
    <property type="entry name" value="PHOSPHATIDYLGLYCEROL--PROLIPOPROTEIN DIACYLGLYCERYL TRANSFERASE"/>
    <property type="match status" value="1"/>
</dbReference>
<keyword evidence="4 6" id="KW-1133">Transmembrane helix</keyword>
<feature type="transmembrane region" description="Helical" evidence="6">
    <location>
        <begin position="127"/>
        <end position="145"/>
    </location>
</feature>
<evidence type="ECO:0000256" key="6">
    <source>
        <dbReference type="SAM" id="Phobius"/>
    </source>
</evidence>
<keyword evidence="3 6" id="KW-0812">Transmembrane</keyword>
<dbReference type="NCBIfam" id="TIGR00544">
    <property type="entry name" value="lgt"/>
    <property type="match status" value="1"/>
</dbReference>
<dbReference type="EMBL" id="CAFBSG010000007">
    <property type="protein sequence ID" value="CAB5240004.1"/>
    <property type="molecule type" value="Genomic_DNA"/>
</dbReference>
<reference evidence="7" key="1">
    <citation type="submission" date="2020-05" db="EMBL/GenBank/DDBJ databases">
        <authorList>
            <person name="Chiriac C."/>
            <person name="Salcher M."/>
            <person name="Ghai R."/>
            <person name="Kavagutti S V."/>
        </authorList>
    </citation>
    <scope>NUCLEOTIDE SEQUENCE</scope>
</reference>
<name>A0A6J7XRJ3_9ZZZZ</name>